<dbReference type="AlphaFoldDB" id="A0A6A6VS03"/>
<reference evidence="2" key="1">
    <citation type="journal article" date="2020" name="Stud. Mycol.">
        <title>101 Dothideomycetes genomes: a test case for predicting lifestyles and emergence of pathogens.</title>
        <authorList>
            <person name="Haridas S."/>
            <person name="Albert R."/>
            <person name="Binder M."/>
            <person name="Bloem J."/>
            <person name="Labutti K."/>
            <person name="Salamov A."/>
            <person name="Andreopoulos B."/>
            <person name="Baker S."/>
            <person name="Barry K."/>
            <person name="Bills G."/>
            <person name="Bluhm B."/>
            <person name="Cannon C."/>
            <person name="Castanera R."/>
            <person name="Culley D."/>
            <person name="Daum C."/>
            <person name="Ezra D."/>
            <person name="Gonzalez J."/>
            <person name="Henrissat B."/>
            <person name="Kuo A."/>
            <person name="Liang C."/>
            <person name="Lipzen A."/>
            <person name="Lutzoni F."/>
            <person name="Magnuson J."/>
            <person name="Mondo S."/>
            <person name="Nolan M."/>
            <person name="Ohm R."/>
            <person name="Pangilinan J."/>
            <person name="Park H.-J."/>
            <person name="Ramirez L."/>
            <person name="Alfaro M."/>
            <person name="Sun H."/>
            <person name="Tritt A."/>
            <person name="Yoshinaga Y."/>
            <person name="Zwiers L.-H."/>
            <person name="Turgeon B."/>
            <person name="Goodwin S."/>
            <person name="Spatafora J."/>
            <person name="Crous P."/>
            <person name="Grigoriev I."/>
        </authorList>
    </citation>
    <scope>NUCLEOTIDE SEQUENCE</scope>
    <source>
        <strain evidence="2">CBS 121739</strain>
    </source>
</reference>
<organism evidence="2 3">
    <name type="scientific">Pseudovirgaria hyperparasitica</name>
    <dbReference type="NCBI Taxonomy" id="470096"/>
    <lineage>
        <taxon>Eukaryota</taxon>
        <taxon>Fungi</taxon>
        <taxon>Dikarya</taxon>
        <taxon>Ascomycota</taxon>
        <taxon>Pezizomycotina</taxon>
        <taxon>Dothideomycetes</taxon>
        <taxon>Dothideomycetes incertae sedis</taxon>
        <taxon>Acrospermales</taxon>
        <taxon>Acrospermaceae</taxon>
        <taxon>Pseudovirgaria</taxon>
    </lineage>
</organism>
<gene>
    <name evidence="2" type="ORF">EJ05DRAFT_234575</name>
</gene>
<accession>A0A6A6VS03</accession>
<dbReference type="Proteomes" id="UP000799437">
    <property type="component" value="Unassembled WGS sequence"/>
</dbReference>
<dbReference type="EMBL" id="ML996590">
    <property type="protein sequence ID" value="KAF2752935.1"/>
    <property type="molecule type" value="Genomic_DNA"/>
</dbReference>
<dbReference type="GeneID" id="54481049"/>
<evidence type="ECO:0000313" key="3">
    <source>
        <dbReference type="Proteomes" id="UP000799437"/>
    </source>
</evidence>
<evidence type="ECO:0000256" key="1">
    <source>
        <dbReference type="SAM" id="Coils"/>
    </source>
</evidence>
<protein>
    <submittedName>
        <fullName evidence="2">Uncharacterized protein</fullName>
    </submittedName>
</protein>
<feature type="coiled-coil region" evidence="1">
    <location>
        <begin position="181"/>
        <end position="222"/>
    </location>
</feature>
<proteinExistence type="predicted"/>
<evidence type="ECO:0000313" key="2">
    <source>
        <dbReference type="EMBL" id="KAF2752935.1"/>
    </source>
</evidence>
<keyword evidence="3" id="KW-1185">Reference proteome</keyword>
<sequence>MDDQSCRPNMSIYSITPPDSEVALCAGGPDNLNATWENWTFPSSSPPAILYRNNLGSGHMTADSSDLFADVNEYSFEPDLNLLRAQCQSPWPIEFQQENWESLQETTATWNTTSEDISWRECEPRVVQTDPYHGLPEQVALLELRMTQEEYWTDQLQLCSTRLDARAFDLEKKSGSYQGRIDCLEEKVIALEGSRELLQQSNAQLEKQMNSASKQIDRLTEQNTALRW</sequence>
<dbReference type="RefSeq" id="XP_033595386.1">
    <property type="nucleotide sequence ID" value="XM_033739995.1"/>
</dbReference>
<keyword evidence="1" id="KW-0175">Coiled coil</keyword>
<name>A0A6A6VS03_9PEZI</name>